<dbReference type="PANTHER" id="PTHR43377:SF1">
    <property type="entry name" value="BILIVERDIN REDUCTASE A"/>
    <property type="match status" value="1"/>
</dbReference>
<dbReference type="Pfam" id="PF00535">
    <property type="entry name" value="Glycos_transf_2"/>
    <property type="match status" value="1"/>
</dbReference>
<dbReference type="OrthoDB" id="8187206at2"/>
<dbReference type="RefSeq" id="WP_107561412.1">
    <property type="nucleotide sequence ID" value="NZ_NVQC01000013.1"/>
</dbReference>
<organism evidence="3 4">
    <name type="scientific">Candidatus Methylomirabilis limnetica</name>
    <dbReference type="NCBI Taxonomy" id="2033718"/>
    <lineage>
        <taxon>Bacteria</taxon>
        <taxon>Candidatus Methylomirabilota</taxon>
        <taxon>Candidatus Methylomirabilia</taxon>
        <taxon>Candidatus Methylomirabilales</taxon>
        <taxon>Candidatus Methylomirabilaceae</taxon>
        <taxon>Candidatus Methylomirabilis</taxon>
    </lineage>
</organism>
<reference evidence="3 4" key="1">
    <citation type="submission" date="2017-09" db="EMBL/GenBank/DDBJ databases">
        <title>Bloom of a denitrifying methanotroph, Candidatus Methylomirabilis limnetica, in a deep stratified lake.</title>
        <authorList>
            <person name="Graf J.S."/>
            <person name="Marchant H.K."/>
            <person name="Tienken D."/>
            <person name="Hach P.F."/>
            <person name="Brand A."/>
            <person name="Schubert C.J."/>
            <person name="Kuypers M.M."/>
            <person name="Milucka J."/>
        </authorList>
    </citation>
    <scope>NUCLEOTIDE SEQUENCE [LARGE SCALE GENOMIC DNA]</scope>
    <source>
        <strain evidence="3 4">Zug</strain>
    </source>
</reference>
<dbReference type="SUPFAM" id="SSF51735">
    <property type="entry name" value="NAD(P)-binding Rossmann-fold domains"/>
    <property type="match status" value="1"/>
</dbReference>
<gene>
    <name evidence="3" type="ORF">CLG94_02980</name>
</gene>
<dbReference type="InterPro" id="IPR036291">
    <property type="entry name" value="NAD(P)-bd_dom_sf"/>
</dbReference>
<dbReference type="CDD" id="cd00761">
    <property type="entry name" value="Glyco_tranf_GTA_type"/>
    <property type="match status" value="1"/>
</dbReference>
<reference evidence="4" key="2">
    <citation type="journal article" date="2018" name="Environ. Microbiol.">
        <title>Bloom of a denitrifying methanotroph, 'Candidatus Methylomirabilis limnetica', in a deep stratified lake.</title>
        <authorList>
            <person name="Graf J.S."/>
            <person name="Mayr M.J."/>
            <person name="Marchant H.K."/>
            <person name="Tienken D."/>
            <person name="Hach P.F."/>
            <person name="Brand A."/>
            <person name="Schubert C.J."/>
            <person name="Kuypers M.M."/>
            <person name="Milucka J."/>
        </authorList>
    </citation>
    <scope>NUCLEOTIDE SEQUENCE [LARGE SCALE GENOMIC DNA]</scope>
    <source>
        <strain evidence="4">Zug</strain>
    </source>
</reference>
<dbReference type="InterPro" id="IPR051450">
    <property type="entry name" value="Gfo/Idh/MocA_Oxidoreductases"/>
</dbReference>
<dbReference type="PANTHER" id="PTHR43377">
    <property type="entry name" value="BILIVERDIN REDUCTASE A"/>
    <property type="match status" value="1"/>
</dbReference>
<evidence type="ECO:0000313" key="3">
    <source>
        <dbReference type="EMBL" id="PTL36661.1"/>
    </source>
</evidence>
<dbReference type="InterPro" id="IPR001173">
    <property type="entry name" value="Glyco_trans_2-like"/>
</dbReference>
<dbReference type="SUPFAM" id="SSF55347">
    <property type="entry name" value="Glyceraldehyde-3-phosphate dehydrogenase-like, C-terminal domain"/>
    <property type="match status" value="1"/>
</dbReference>
<protein>
    <recommendedName>
        <fullName evidence="5">Glycosyltransferase 2-like domain-containing protein</fullName>
    </recommendedName>
</protein>
<proteinExistence type="predicted"/>
<dbReference type="Gene3D" id="3.40.50.720">
    <property type="entry name" value="NAD(P)-binding Rossmann-like Domain"/>
    <property type="match status" value="1"/>
</dbReference>
<dbReference type="Gene3D" id="3.90.550.10">
    <property type="entry name" value="Spore Coat Polysaccharide Biosynthesis Protein SpsA, Chain A"/>
    <property type="match status" value="1"/>
</dbReference>
<evidence type="ECO:0000259" key="2">
    <source>
        <dbReference type="Pfam" id="PF01408"/>
    </source>
</evidence>
<evidence type="ECO:0008006" key="5">
    <source>
        <dbReference type="Google" id="ProtNLM"/>
    </source>
</evidence>
<dbReference type="SUPFAM" id="SSF53448">
    <property type="entry name" value="Nucleotide-diphospho-sugar transferases"/>
    <property type="match status" value="1"/>
</dbReference>
<feature type="domain" description="Glycosyltransferase 2-like" evidence="1">
    <location>
        <begin position="391"/>
        <end position="543"/>
    </location>
</feature>
<dbReference type="InterPro" id="IPR029044">
    <property type="entry name" value="Nucleotide-diphossugar_trans"/>
</dbReference>
<dbReference type="Gene3D" id="3.30.360.10">
    <property type="entry name" value="Dihydrodipicolinate Reductase, domain 2"/>
    <property type="match status" value="1"/>
</dbReference>
<dbReference type="AlphaFoldDB" id="A0A2T4TZZ9"/>
<dbReference type="InterPro" id="IPR000683">
    <property type="entry name" value="Gfo/Idh/MocA-like_OxRdtase_N"/>
</dbReference>
<name>A0A2T4TZZ9_9BACT</name>
<dbReference type="EMBL" id="NVQC01000013">
    <property type="protein sequence ID" value="PTL36661.1"/>
    <property type="molecule type" value="Genomic_DNA"/>
</dbReference>
<accession>A0A2T4TZZ9</accession>
<feature type="domain" description="Gfo/Idh/MocA-like oxidoreductase N-terminal" evidence="2">
    <location>
        <begin position="4"/>
        <end position="120"/>
    </location>
</feature>
<keyword evidence="4" id="KW-1185">Reference proteome</keyword>
<evidence type="ECO:0000259" key="1">
    <source>
        <dbReference type="Pfam" id="PF00535"/>
    </source>
</evidence>
<comment type="caution">
    <text evidence="3">The sequence shown here is derived from an EMBL/GenBank/DDBJ whole genome shotgun (WGS) entry which is preliminary data.</text>
</comment>
<dbReference type="GO" id="GO:0000166">
    <property type="term" value="F:nucleotide binding"/>
    <property type="evidence" value="ECO:0007669"/>
    <property type="project" value="InterPro"/>
</dbReference>
<dbReference type="Proteomes" id="UP000241436">
    <property type="component" value="Unassembled WGS sequence"/>
</dbReference>
<dbReference type="Pfam" id="PF01408">
    <property type="entry name" value="GFO_IDH_MocA"/>
    <property type="match status" value="1"/>
</dbReference>
<sequence length="870" mass="98315">MLSAAVIGCGPRGIEHACALKSVIGLELVAVVDQSAPALRTAIDSLGVPGYLDVKELVERHRPDIVICATPARGRADLVMQLAPFPGIRAIVVEKPMAVTLAEAELMLGACTARGILLTVCHQLRFCDEFIAMKAAIDAGELGRIEFLRGSCYGNLLNQGPHLLDAIRWFAGTREILWIMSQWSDDPDLLARYTQGDQGYRNDDSHPAPMWMTHYLAFEGGLRATLETGLLYQRSGTFRGDWLQKRVSVTGSNGQAECQAAGYFRIISSERPGPEVRDGSIERYRAATRAFHEELRDALEAGIPHRNDAKDALKTLEAVIGCAQSAVDDAMAVLPLARDRDPVSELETFRQAVRRDTLAFGSRRTIRISERIDRDVTEPDISVIVTLPDDRGLAQECVKSWVHGQTYPRERFQLIVVTDGSDPNRDDRVKALLGPGDEFICHHTSNELHLYDLGARRAKGKLLFITEPHCIAERECLEELSAFFSTHDYDGACCRSIGICSNVMARMEEQLFETGFRLFSQRGDWRKVILRGFAVYRDTYLEEGGFEYAYGRFAEWAFAAKLHSRGRRLGYAAGAAVRHEYTTSFRELFPFVREFTRGECAYRLSALPAYCEHYFGCAPEWSARELLRPSVARSACRAAWRSLWSGFRDGVGRAMFEVQAKTFLQTLPIALLGPRWRVFEAAWALQIARARSRMWRLNDRRLFRAYSDAYERMVRYSRLEYIAEYLASSGPVLSESYDYRVAEVSEERLVGFHALEQWEKESFRWSGPVSMVRISLAVASYEVQIDTRSLRRAPVPLCLSIFFNRVKLPSSSVQFKDGFVSFSIQPSMFVDGREQRLILTCNPVRPWMFGVPDRRELGLPIFSIVFQPVE</sequence>
<evidence type="ECO:0000313" key="4">
    <source>
        <dbReference type="Proteomes" id="UP000241436"/>
    </source>
</evidence>